<evidence type="ECO:0000256" key="5">
    <source>
        <dbReference type="ARBA" id="ARBA00022777"/>
    </source>
</evidence>
<dbReference type="InterPro" id="IPR017441">
    <property type="entry name" value="Protein_kinase_ATP_BS"/>
</dbReference>
<keyword evidence="4 7" id="KW-0547">Nucleotide-binding</keyword>
<proteinExistence type="evidence at transcript level"/>
<evidence type="ECO:0000256" key="2">
    <source>
        <dbReference type="ARBA" id="ARBA00022527"/>
    </source>
</evidence>
<evidence type="ECO:0000256" key="3">
    <source>
        <dbReference type="ARBA" id="ARBA00022679"/>
    </source>
</evidence>
<keyword evidence="2 8" id="KW-0723">Serine/threonine-protein kinase</keyword>
<dbReference type="InterPro" id="IPR000719">
    <property type="entry name" value="Prot_kinase_dom"/>
</dbReference>
<evidence type="ECO:0000256" key="1">
    <source>
        <dbReference type="ARBA" id="ARBA00006529"/>
    </source>
</evidence>
<evidence type="ECO:0000256" key="7">
    <source>
        <dbReference type="PROSITE-ProRule" id="PRU10141"/>
    </source>
</evidence>
<dbReference type="InterPro" id="IPR011009">
    <property type="entry name" value="Kinase-like_dom_sf"/>
</dbReference>
<dbReference type="GO" id="GO:0005524">
    <property type="term" value="F:ATP binding"/>
    <property type="evidence" value="ECO:0007669"/>
    <property type="project" value="UniProtKB-UniRule"/>
</dbReference>
<feature type="non-terminal residue" evidence="11">
    <location>
        <position position="1"/>
    </location>
</feature>
<keyword evidence="3" id="KW-0808">Transferase</keyword>
<dbReference type="CDD" id="cd14058">
    <property type="entry name" value="STKc_TAK1"/>
    <property type="match status" value="1"/>
</dbReference>
<dbReference type="ExpressionAtlas" id="Q4V4A7">
    <property type="expression patterns" value="baseline and differential"/>
</dbReference>
<evidence type="ECO:0000256" key="4">
    <source>
        <dbReference type="ARBA" id="ARBA00022741"/>
    </source>
</evidence>
<evidence type="ECO:0000256" key="8">
    <source>
        <dbReference type="RuleBase" id="RU000304"/>
    </source>
</evidence>
<dbReference type="InterPro" id="IPR001245">
    <property type="entry name" value="Ser-Thr/Tyr_kinase_cat_dom"/>
</dbReference>
<comment type="similarity">
    <text evidence="1">Belongs to the protein kinase superfamily. STE Ser/Thr protein kinase family. MAP kinase kinase kinase subfamily.</text>
</comment>
<dbReference type="GO" id="GO:0009967">
    <property type="term" value="P:positive regulation of signal transduction"/>
    <property type="evidence" value="ECO:0007669"/>
    <property type="project" value="UniProtKB-ARBA"/>
</dbReference>
<dbReference type="GO" id="GO:0019899">
    <property type="term" value="F:enzyme binding"/>
    <property type="evidence" value="ECO:0007669"/>
    <property type="project" value="UniProtKB-ARBA"/>
</dbReference>
<evidence type="ECO:0000259" key="10">
    <source>
        <dbReference type="PROSITE" id="PS50011"/>
    </source>
</evidence>
<dbReference type="HOGENOM" id="CLU_696907_0_0_1"/>
<dbReference type="GO" id="GO:0004674">
    <property type="term" value="F:protein serine/threonine kinase activity"/>
    <property type="evidence" value="ECO:0007669"/>
    <property type="project" value="UniProtKB-KW"/>
</dbReference>
<dbReference type="Gene3D" id="1.10.510.10">
    <property type="entry name" value="Transferase(Phosphotransferase) domain 1"/>
    <property type="match status" value="1"/>
</dbReference>
<evidence type="ECO:0000256" key="9">
    <source>
        <dbReference type="SAM" id="MobiDB-lite"/>
    </source>
</evidence>
<keyword evidence="6 7" id="KW-0067">ATP-binding</keyword>
<sequence length="404" mass="46531">HFKAIARILLEMVKQVDFAEVKLSEKFLGAGSGGAVRKATFQNQEIAVKIFDFLEETIKKNAEREITHLSEIDHENVIRVIGRASNGKKDYLLMEYLEEGSLHNYLYGDDKWEYTVEQAVRWALQCAKALAYLHSLDRPIVHRDIKPQNMLLYNQHEDLKICDFGLATDMSNNKTDMQGTLRYMAPEAIKHLKYTAKCDVYSFGIMLWELMTRQLPYSHLENPNSQYAIMKAISSGEKLPMEAVRSDCPEGIKQLMECCMDINPEKRPSMKEIEKFLGEQYESGTDEDFIKPLDEDTVAVVTYHVDSSGSRIMRVDFWRHQLPSIRMTFPIVKREAERLGKTVVREMAKAAADGDREVRRAEKDTERETSRAAHNGERETRRAGQDVGRETVRAVKKIGKKLRF</sequence>
<accession>Q4V4A7</accession>
<gene>
    <name evidence="11" type="primary">CG31421</name>
</gene>
<dbReference type="PANTHER" id="PTHR46716">
    <property type="entry name" value="MITOGEN-ACTIVATED PROTEIN KINASE KINASE KINASE 7"/>
    <property type="match status" value="1"/>
</dbReference>
<dbReference type="SUPFAM" id="SSF56112">
    <property type="entry name" value="Protein kinase-like (PK-like)"/>
    <property type="match status" value="1"/>
</dbReference>
<dbReference type="PROSITE" id="PS00108">
    <property type="entry name" value="PROTEIN_KINASE_ST"/>
    <property type="match status" value="1"/>
</dbReference>
<reference evidence="11" key="1">
    <citation type="submission" date="2005-05" db="EMBL/GenBank/DDBJ databases">
        <authorList>
            <person name="Stapleton M."/>
            <person name="Carlson J."/>
            <person name="Chavez C."/>
            <person name="Frise E."/>
            <person name="George R."/>
            <person name="Pacleb J."/>
            <person name="Park S."/>
            <person name="Wan K."/>
            <person name="Yu C."/>
            <person name="Celniker S."/>
        </authorList>
    </citation>
    <scope>NUCLEOTIDE SEQUENCE</scope>
</reference>
<dbReference type="VEuPathDB" id="VectorBase:FBgn0046689"/>
<dbReference type="PRINTS" id="PR00109">
    <property type="entry name" value="TYRKINASE"/>
</dbReference>
<name>Q4V4A7_DROME</name>
<keyword evidence="5" id="KW-0418">Kinase</keyword>
<organism evidence="11">
    <name type="scientific">Drosophila melanogaster</name>
    <name type="common">Fruit fly</name>
    <dbReference type="NCBI Taxonomy" id="7227"/>
    <lineage>
        <taxon>Eukaryota</taxon>
        <taxon>Metazoa</taxon>
        <taxon>Ecdysozoa</taxon>
        <taxon>Arthropoda</taxon>
        <taxon>Hexapoda</taxon>
        <taxon>Insecta</taxon>
        <taxon>Pterygota</taxon>
        <taxon>Neoptera</taxon>
        <taxon>Endopterygota</taxon>
        <taxon>Diptera</taxon>
        <taxon>Brachycera</taxon>
        <taxon>Muscomorpha</taxon>
        <taxon>Ephydroidea</taxon>
        <taxon>Drosophilidae</taxon>
        <taxon>Drosophila</taxon>
        <taxon>Sophophora</taxon>
    </lineage>
</organism>
<dbReference type="EMBL" id="BT023099">
    <property type="protein sequence ID" value="AAY55515.1"/>
    <property type="molecule type" value="mRNA"/>
</dbReference>
<dbReference type="OrthoDB" id="10261027at2759"/>
<evidence type="ECO:0000313" key="11">
    <source>
        <dbReference type="EMBL" id="AAY55515.1"/>
    </source>
</evidence>
<feature type="domain" description="Protein kinase" evidence="10">
    <location>
        <begin position="22"/>
        <end position="277"/>
    </location>
</feature>
<dbReference type="AlphaFoldDB" id="Q4V4A7"/>
<dbReference type="PANTHER" id="PTHR46716:SF1">
    <property type="entry name" value="MITOGEN-ACTIVATED PROTEIN KINASE KINASE KINASE 7"/>
    <property type="match status" value="1"/>
</dbReference>
<dbReference type="Gene3D" id="3.30.200.20">
    <property type="entry name" value="Phosphorylase Kinase, domain 1"/>
    <property type="match status" value="1"/>
</dbReference>
<feature type="binding site" evidence="7">
    <location>
        <position position="60"/>
    </location>
    <ligand>
        <name>ATP</name>
        <dbReference type="ChEBI" id="CHEBI:30616"/>
    </ligand>
</feature>
<dbReference type="Pfam" id="PF00069">
    <property type="entry name" value="Pkinase"/>
    <property type="match status" value="1"/>
</dbReference>
<dbReference type="GO" id="GO:0006950">
    <property type="term" value="P:response to stress"/>
    <property type="evidence" value="ECO:0007669"/>
    <property type="project" value="UniProtKB-ARBA"/>
</dbReference>
<protein>
    <submittedName>
        <fullName evidence="11">IP10878p</fullName>
    </submittedName>
</protein>
<dbReference type="SMART" id="SM00220">
    <property type="entry name" value="S_TKc"/>
    <property type="match status" value="1"/>
</dbReference>
<dbReference type="InterPro" id="IPR008271">
    <property type="entry name" value="Ser/Thr_kinase_AS"/>
</dbReference>
<dbReference type="PROSITE" id="PS00107">
    <property type="entry name" value="PROTEIN_KINASE_ATP"/>
    <property type="match status" value="1"/>
</dbReference>
<feature type="region of interest" description="Disordered" evidence="9">
    <location>
        <begin position="350"/>
        <end position="390"/>
    </location>
</feature>
<evidence type="ECO:0000256" key="6">
    <source>
        <dbReference type="ARBA" id="ARBA00022840"/>
    </source>
</evidence>
<dbReference type="PROSITE" id="PS50011">
    <property type="entry name" value="PROTEIN_KINASE_DOM"/>
    <property type="match status" value="1"/>
</dbReference>